<proteinExistence type="predicted"/>
<evidence type="ECO:0000313" key="2">
    <source>
        <dbReference type="Proteomes" id="UP001159427"/>
    </source>
</evidence>
<dbReference type="Proteomes" id="UP001159427">
    <property type="component" value="Unassembled WGS sequence"/>
</dbReference>
<name>A0ABN8LRJ6_9CNID</name>
<dbReference type="EMBL" id="CALNXI010000080">
    <property type="protein sequence ID" value="CAH3018180.1"/>
    <property type="molecule type" value="Genomic_DNA"/>
</dbReference>
<feature type="non-terminal residue" evidence="1">
    <location>
        <position position="1"/>
    </location>
</feature>
<accession>A0ABN8LRJ6</accession>
<reference evidence="1 2" key="1">
    <citation type="submission" date="2022-05" db="EMBL/GenBank/DDBJ databases">
        <authorList>
            <consortium name="Genoscope - CEA"/>
            <person name="William W."/>
        </authorList>
    </citation>
    <scope>NUCLEOTIDE SEQUENCE [LARGE SCALE GENOMIC DNA]</scope>
</reference>
<gene>
    <name evidence="1" type="ORF">PEVE_00041778</name>
</gene>
<feature type="non-terminal residue" evidence="1">
    <location>
        <position position="54"/>
    </location>
</feature>
<evidence type="ECO:0000313" key="1">
    <source>
        <dbReference type="EMBL" id="CAH3018180.1"/>
    </source>
</evidence>
<keyword evidence="2" id="KW-1185">Reference proteome</keyword>
<protein>
    <submittedName>
        <fullName evidence="1">Uncharacterized protein</fullName>
    </submittedName>
</protein>
<sequence length="54" mass="6175">CNGNQTRVSSLGEIHILSWDQKHGSRLNSRTRRFTGKPKHCSDCFGFCVKLVRL</sequence>
<comment type="caution">
    <text evidence="1">The sequence shown here is derived from an EMBL/GenBank/DDBJ whole genome shotgun (WGS) entry which is preliminary data.</text>
</comment>
<organism evidence="1 2">
    <name type="scientific">Porites evermanni</name>
    <dbReference type="NCBI Taxonomy" id="104178"/>
    <lineage>
        <taxon>Eukaryota</taxon>
        <taxon>Metazoa</taxon>
        <taxon>Cnidaria</taxon>
        <taxon>Anthozoa</taxon>
        <taxon>Hexacorallia</taxon>
        <taxon>Scleractinia</taxon>
        <taxon>Fungiina</taxon>
        <taxon>Poritidae</taxon>
        <taxon>Porites</taxon>
    </lineage>
</organism>